<comment type="caution">
    <text evidence="6">The sequence shown here is derived from an EMBL/GenBank/DDBJ whole genome shotgun (WGS) entry which is preliminary data.</text>
</comment>
<dbReference type="PANTHER" id="PTHR11926">
    <property type="entry name" value="GLUCOSYL/GLUCURONOSYL TRANSFERASES"/>
    <property type="match status" value="1"/>
</dbReference>
<protein>
    <recommendedName>
        <fullName evidence="4">Glycosyltransferase</fullName>
        <ecNumber evidence="4">2.4.1.-</ecNumber>
    </recommendedName>
</protein>
<dbReference type="FunFam" id="3.40.50.2000:FF:000138">
    <property type="entry name" value="Glycosyltransferase"/>
    <property type="match status" value="1"/>
</dbReference>
<dbReference type="Pfam" id="PF00201">
    <property type="entry name" value="UDPGT"/>
    <property type="match status" value="1"/>
</dbReference>
<gene>
    <name evidence="6" type="ORF">RJ640_019318</name>
</gene>
<evidence type="ECO:0000256" key="5">
    <source>
        <dbReference type="SAM" id="MobiDB-lite"/>
    </source>
</evidence>
<feature type="compositionally biased region" description="Polar residues" evidence="5">
    <location>
        <begin position="479"/>
        <end position="488"/>
    </location>
</feature>
<feature type="region of interest" description="Disordered" evidence="5">
    <location>
        <begin position="469"/>
        <end position="488"/>
    </location>
</feature>
<evidence type="ECO:0000256" key="2">
    <source>
        <dbReference type="ARBA" id="ARBA00022679"/>
    </source>
</evidence>
<comment type="similarity">
    <text evidence="1 3">Belongs to the UDP-glycosyltransferase family.</text>
</comment>
<dbReference type="InterPro" id="IPR002213">
    <property type="entry name" value="UDP_glucos_trans"/>
</dbReference>
<dbReference type="PANTHER" id="PTHR11926:SF1395">
    <property type="entry name" value="GLYCOSYLTRANSFERASE"/>
    <property type="match status" value="1"/>
</dbReference>
<dbReference type="Gene3D" id="3.40.50.2000">
    <property type="entry name" value="Glycogen Phosphorylase B"/>
    <property type="match status" value="2"/>
</dbReference>
<dbReference type="EMBL" id="JAVXUO010000374">
    <property type="protein sequence ID" value="KAK2992836.1"/>
    <property type="molecule type" value="Genomic_DNA"/>
</dbReference>
<proteinExistence type="inferred from homology"/>
<keyword evidence="7" id="KW-1185">Reference proteome</keyword>
<keyword evidence="2 3" id="KW-0808">Transferase</keyword>
<evidence type="ECO:0000313" key="6">
    <source>
        <dbReference type="EMBL" id="KAK2992836.1"/>
    </source>
</evidence>
<evidence type="ECO:0000256" key="3">
    <source>
        <dbReference type="RuleBase" id="RU003718"/>
    </source>
</evidence>
<dbReference type="SUPFAM" id="SSF53756">
    <property type="entry name" value="UDP-Glycosyltransferase/glycogen phosphorylase"/>
    <property type="match status" value="1"/>
</dbReference>
<dbReference type="GO" id="GO:0080043">
    <property type="term" value="F:quercetin 3-O-glucosyltransferase activity"/>
    <property type="evidence" value="ECO:0007669"/>
    <property type="project" value="TreeGrafter"/>
</dbReference>
<dbReference type="CDD" id="cd03784">
    <property type="entry name" value="GT1_Gtf-like"/>
    <property type="match status" value="1"/>
</dbReference>
<dbReference type="Proteomes" id="UP001187471">
    <property type="component" value="Unassembled WGS sequence"/>
</dbReference>
<name>A0AA88USN3_9ASTE</name>
<dbReference type="GO" id="GO:0080044">
    <property type="term" value="F:quercetin 7-O-glucosyltransferase activity"/>
    <property type="evidence" value="ECO:0007669"/>
    <property type="project" value="TreeGrafter"/>
</dbReference>
<evidence type="ECO:0000256" key="1">
    <source>
        <dbReference type="ARBA" id="ARBA00009995"/>
    </source>
</evidence>
<keyword evidence="3" id="KW-0328">Glycosyltransferase</keyword>
<dbReference type="AlphaFoldDB" id="A0AA88USN3"/>
<evidence type="ECO:0000313" key="7">
    <source>
        <dbReference type="Proteomes" id="UP001187471"/>
    </source>
</evidence>
<evidence type="ECO:0000256" key="4">
    <source>
        <dbReference type="RuleBase" id="RU362057"/>
    </source>
</evidence>
<organism evidence="6 7">
    <name type="scientific">Escallonia rubra</name>
    <dbReference type="NCBI Taxonomy" id="112253"/>
    <lineage>
        <taxon>Eukaryota</taxon>
        <taxon>Viridiplantae</taxon>
        <taxon>Streptophyta</taxon>
        <taxon>Embryophyta</taxon>
        <taxon>Tracheophyta</taxon>
        <taxon>Spermatophyta</taxon>
        <taxon>Magnoliopsida</taxon>
        <taxon>eudicotyledons</taxon>
        <taxon>Gunneridae</taxon>
        <taxon>Pentapetalae</taxon>
        <taxon>asterids</taxon>
        <taxon>campanulids</taxon>
        <taxon>Escalloniales</taxon>
        <taxon>Escalloniaceae</taxon>
        <taxon>Escallonia</taxon>
    </lineage>
</organism>
<dbReference type="InterPro" id="IPR035595">
    <property type="entry name" value="UDP_glycos_trans_CS"/>
</dbReference>
<sequence length="507" mass="55573">MHSGSHKQATGCHILAMPYPARGHINPMINLCTLLASRDSITITIVLTEEWLGVIGSGLDRPNIRLRSIPNVVPSEHERAADMIGFIESVFTKMEAPFCRLLDQLDDLPISCVLADTLLPWITAVGSRRSIPTVSLWTAVPSTFLGLYEEFPETREEIIVDPPEVSSMNTAGLPSLEFKDTRTRNLFLEAFSCATKSQGIVFTSFYELQPHVVSSLRAKLHVPIHAIGPAIPYMSLNVPPSMPLPSSHEDCFSWLDSQAEASVLYVSMGSFYSTSSEQLHELSKGLDASGYRYLWVARKEAIGLQESSGVNGLVVPWCDQLRVLCHSSVGGFLTHCGWNSTMESIYAGVPMLTFPIAAEQPYNSTLIVDDWKIGLELKSNVGADNLVGGEEISHKIMRLMDPNGEEAKYLRKRAQELQETCRRAVEQGGSTDCNIVSFVDDVVHGKLGQRGVIKVAQLASGLAQRLDPFSPEADGVSPQGVTSGSNPSFVIGDPMKKVQWVETTRRA</sequence>
<dbReference type="PROSITE" id="PS00375">
    <property type="entry name" value="UDPGT"/>
    <property type="match status" value="1"/>
</dbReference>
<dbReference type="EC" id="2.4.1.-" evidence="4"/>
<reference evidence="6" key="1">
    <citation type="submission" date="2022-12" db="EMBL/GenBank/DDBJ databases">
        <title>Draft genome assemblies for two species of Escallonia (Escalloniales).</title>
        <authorList>
            <person name="Chanderbali A."/>
            <person name="Dervinis C."/>
            <person name="Anghel I."/>
            <person name="Soltis D."/>
            <person name="Soltis P."/>
            <person name="Zapata F."/>
        </authorList>
    </citation>
    <scope>NUCLEOTIDE SEQUENCE</scope>
    <source>
        <strain evidence="6">UCBG92.1500</strain>
        <tissue evidence="6">Leaf</tissue>
    </source>
</reference>
<accession>A0AA88USN3</accession>